<sequence length="189" mass="22122">MSALQYTKNYSNYKKNRREDSVNKITGGLSSIKLDEGEYKKLTTTQLSTNIEYSITCKVDQVSYYKKIEESYTFNYTKHSKGIEVYEDIESDYEEDEDFNYLSHKYNETEDEHGQATSSSYDPTNESKLDYYFEDINLESDEENSNFGDSYNWGGDYYYFNNGDDYGNDEGGNIDYYGGISIDYDDDDY</sequence>
<keyword evidence="2" id="KW-1185">Reference proteome</keyword>
<evidence type="ECO:0000313" key="1">
    <source>
        <dbReference type="EMBL" id="KXN72259.1"/>
    </source>
</evidence>
<protein>
    <submittedName>
        <fullName evidence="1">Uncharacterized protein</fullName>
    </submittedName>
</protein>
<dbReference type="Proteomes" id="UP000070444">
    <property type="component" value="Unassembled WGS sequence"/>
</dbReference>
<accession>A0A137PB74</accession>
<dbReference type="AlphaFoldDB" id="A0A137PB74"/>
<gene>
    <name evidence="1" type="ORF">CONCODRAFT_69219</name>
</gene>
<name>A0A137PB74_CONC2</name>
<evidence type="ECO:0000313" key="2">
    <source>
        <dbReference type="Proteomes" id="UP000070444"/>
    </source>
</evidence>
<reference evidence="1 2" key="1">
    <citation type="journal article" date="2015" name="Genome Biol. Evol.">
        <title>Phylogenomic analyses indicate that early fungi evolved digesting cell walls of algal ancestors of land plants.</title>
        <authorList>
            <person name="Chang Y."/>
            <person name="Wang S."/>
            <person name="Sekimoto S."/>
            <person name="Aerts A.L."/>
            <person name="Choi C."/>
            <person name="Clum A."/>
            <person name="LaButti K.M."/>
            <person name="Lindquist E.A."/>
            <person name="Yee Ngan C."/>
            <person name="Ohm R.A."/>
            <person name="Salamov A.A."/>
            <person name="Grigoriev I.V."/>
            <person name="Spatafora J.W."/>
            <person name="Berbee M.L."/>
        </authorList>
    </citation>
    <scope>NUCLEOTIDE SEQUENCE [LARGE SCALE GENOMIC DNA]</scope>
    <source>
        <strain evidence="1 2">NRRL 28638</strain>
    </source>
</reference>
<dbReference type="EMBL" id="KQ964457">
    <property type="protein sequence ID" value="KXN72259.1"/>
    <property type="molecule type" value="Genomic_DNA"/>
</dbReference>
<organism evidence="1 2">
    <name type="scientific">Conidiobolus coronatus (strain ATCC 28846 / CBS 209.66 / NRRL 28638)</name>
    <name type="common">Delacroixia coronata</name>
    <dbReference type="NCBI Taxonomy" id="796925"/>
    <lineage>
        <taxon>Eukaryota</taxon>
        <taxon>Fungi</taxon>
        <taxon>Fungi incertae sedis</taxon>
        <taxon>Zoopagomycota</taxon>
        <taxon>Entomophthoromycotina</taxon>
        <taxon>Entomophthoromycetes</taxon>
        <taxon>Entomophthorales</taxon>
        <taxon>Ancylistaceae</taxon>
        <taxon>Conidiobolus</taxon>
    </lineage>
</organism>
<proteinExistence type="predicted"/>